<dbReference type="Proteomes" id="UP000321523">
    <property type="component" value="Unassembled WGS sequence"/>
</dbReference>
<organism evidence="8 9">
    <name type="scientific">Skermanella aerolata</name>
    <dbReference type="NCBI Taxonomy" id="393310"/>
    <lineage>
        <taxon>Bacteria</taxon>
        <taxon>Pseudomonadati</taxon>
        <taxon>Pseudomonadota</taxon>
        <taxon>Alphaproteobacteria</taxon>
        <taxon>Rhodospirillales</taxon>
        <taxon>Azospirillaceae</taxon>
        <taxon>Skermanella</taxon>
    </lineage>
</organism>
<evidence type="ECO:0000313" key="9">
    <source>
        <dbReference type="Proteomes" id="UP000321523"/>
    </source>
</evidence>
<comment type="cofactor">
    <cofactor evidence="2">
        <name>Mg(2+)</name>
        <dbReference type="ChEBI" id="CHEBI:18420"/>
    </cofactor>
</comment>
<dbReference type="GO" id="GO:0016818">
    <property type="term" value="F:hydrolase activity, acting on acid anhydrides, in phosphorus-containing anhydrides"/>
    <property type="evidence" value="ECO:0007669"/>
    <property type="project" value="InterPro"/>
</dbReference>
<evidence type="ECO:0000256" key="2">
    <source>
        <dbReference type="ARBA" id="ARBA00001946"/>
    </source>
</evidence>
<evidence type="ECO:0000256" key="6">
    <source>
        <dbReference type="ARBA" id="ARBA00023211"/>
    </source>
</evidence>
<accession>A0A512DVX8</accession>
<dbReference type="SUPFAM" id="SSF55811">
    <property type="entry name" value="Nudix"/>
    <property type="match status" value="1"/>
</dbReference>
<dbReference type="RefSeq" id="WP_044430587.1">
    <property type="nucleotide sequence ID" value="NZ_BJYZ01000022.1"/>
</dbReference>
<sequence length="260" mass="27780">MSATPAAPRIAATLILLRDGARGLEILMIERHAGLRFAPGALVFPGGALCDDDLCDDDHADGDDNDMPLRLAAIRECFEECGILLARPSGGTGPIDAEAVERLTGRYQRRLLAGEIGFNAMLAAEGLVPACDLLVPYGHWITPEIRPRRFDTLFFLAPAPSGQAAEPDGSEVVRCLWDRPQDILLAADQERARLIFVTRMNLARLSRSASVAAALAGASAQRIVRITPEYVETGGGAELHIPQGTGYEPCVSPASLNDLA</sequence>
<protein>
    <submittedName>
        <fullName evidence="8">NUDIX hydrolase</fullName>
    </submittedName>
</protein>
<dbReference type="AlphaFoldDB" id="A0A512DVX8"/>
<proteinExistence type="predicted"/>
<keyword evidence="5" id="KW-0460">Magnesium</keyword>
<evidence type="ECO:0000256" key="4">
    <source>
        <dbReference type="ARBA" id="ARBA00022801"/>
    </source>
</evidence>
<keyword evidence="4 8" id="KW-0378">Hydrolase</keyword>
<comment type="cofactor">
    <cofactor evidence="1">
        <name>Mn(2+)</name>
        <dbReference type="ChEBI" id="CHEBI:29035"/>
    </cofactor>
</comment>
<evidence type="ECO:0000313" key="8">
    <source>
        <dbReference type="EMBL" id="GEO40622.1"/>
    </source>
</evidence>
<evidence type="ECO:0000256" key="1">
    <source>
        <dbReference type="ARBA" id="ARBA00001936"/>
    </source>
</evidence>
<dbReference type="InterPro" id="IPR039121">
    <property type="entry name" value="NUDT19"/>
</dbReference>
<evidence type="ECO:0000259" key="7">
    <source>
        <dbReference type="PROSITE" id="PS51462"/>
    </source>
</evidence>
<dbReference type="PANTHER" id="PTHR12318:SF0">
    <property type="entry name" value="ACYL-COENZYME A DIPHOSPHATASE NUDT19"/>
    <property type="match status" value="1"/>
</dbReference>
<dbReference type="PANTHER" id="PTHR12318">
    <property type="entry name" value="TESTOSTERONE-REGULATED PROTEIN RP2"/>
    <property type="match status" value="1"/>
</dbReference>
<keyword evidence="6" id="KW-0464">Manganese</keyword>
<dbReference type="CDD" id="cd18870">
    <property type="entry name" value="NUDIX_AcylCoAdiphos_Nudt19"/>
    <property type="match status" value="1"/>
</dbReference>
<keyword evidence="3" id="KW-0479">Metal-binding</keyword>
<gene>
    <name evidence="8" type="ORF">SAE02_47700</name>
</gene>
<evidence type="ECO:0000256" key="5">
    <source>
        <dbReference type="ARBA" id="ARBA00022842"/>
    </source>
</evidence>
<dbReference type="GO" id="GO:0046872">
    <property type="term" value="F:metal ion binding"/>
    <property type="evidence" value="ECO:0007669"/>
    <property type="project" value="UniProtKB-KW"/>
</dbReference>
<dbReference type="InterPro" id="IPR015797">
    <property type="entry name" value="NUDIX_hydrolase-like_dom_sf"/>
</dbReference>
<evidence type="ECO:0000256" key="3">
    <source>
        <dbReference type="ARBA" id="ARBA00022723"/>
    </source>
</evidence>
<reference evidence="8 9" key="1">
    <citation type="submission" date="2019-07" db="EMBL/GenBank/DDBJ databases">
        <title>Whole genome shotgun sequence of Skermanella aerolata NBRC 106429.</title>
        <authorList>
            <person name="Hosoyama A."/>
            <person name="Uohara A."/>
            <person name="Ohji S."/>
            <person name="Ichikawa N."/>
        </authorList>
    </citation>
    <scope>NUCLEOTIDE SEQUENCE [LARGE SCALE GENOMIC DNA]</scope>
    <source>
        <strain evidence="8 9">NBRC 106429</strain>
    </source>
</reference>
<dbReference type="OrthoDB" id="7183442at2"/>
<dbReference type="EMBL" id="BJYZ01000022">
    <property type="protein sequence ID" value="GEO40622.1"/>
    <property type="molecule type" value="Genomic_DNA"/>
</dbReference>
<dbReference type="PROSITE" id="PS51462">
    <property type="entry name" value="NUDIX"/>
    <property type="match status" value="1"/>
</dbReference>
<name>A0A512DVX8_9PROT</name>
<dbReference type="InterPro" id="IPR000086">
    <property type="entry name" value="NUDIX_hydrolase_dom"/>
</dbReference>
<feature type="domain" description="Nudix hydrolase" evidence="7">
    <location>
        <begin position="8"/>
        <end position="199"/>
    </location>
</feature>
<dbReference type="Gene3D" id="3.90.79.10">
    <property type="entry name" value="Nucleoside Triphosphate Pyrophosphohydrolase"/>
    <property type="match status" value="1"/>
</dbReference>
<keyword evidence="9" id="KW-1185">Reference proteome</keyword>
<comment type="caution">
    <text evidence="8">The sequence shown here is derived from an EMBL/GenBank/DDBJ whole genome shotgun (WGS) entry which is preliminary data.</text>
</comment>